<proteinExistence type="predicted"/>
<protein>
    <submittedName>
        <fullName evidence="1">Uncharacterized protein</fullName>
    </submittedName>
</protein>
<comment type="caution">
    <text evidence="1">The sequence shown here is derived from an EMBL/GenBank/DDBJ whole genome shotgun (WGS) entry which is preliminary data.</text>
</comment>
<dbReference type="Proteomes" id="UP000724584">
    <property type="component" value="Unassembled WGS sequence"/>
</dbReference>
<gene>
    <name evidence="1" type="ORF">F5144DRAFT_405622</name>
</gene>
<evidence type="ECO:0000313" key="1">
    <source>
        <dbReference type="EMBL" id="KAH6613480.1"/>
    </source>
</evidence>
<evidence type="ECO:0000313" key="2">
    <source>
        <dbReference type="Proteomes" id="UP000724584"/>
    </source>
</evidence>
<keyword evidence="2" id="KW-1185">Reference proteome</keyword>
<accession>A0ACB7NZ65</accession>
<name>A0ACB7NZ65_9PEZI</name>
<reference evidence="1 2" key="1">
    <citation type="journal article" date="2021" name="Nat. Commun.">
        <title>Genetic determinants of endophytism in the Arabidopsis root mycobiome.</title>
        <authorList>
            <person name="Mesny F."/>
            <person name="Miyauchi S."/>
            <person name="Thiergart T."/>
            <person name="Pickel B."/>
            <person name="Atanasova L."/>
            <person name="Karlsson M."/>
            <person name="Huettel B."/>
            <person name="Barry K.W."/>
            <person name="Haridas S."/>
            <person name="Chen C."/>
            <person name="Bauer D."/>
            <person name="Andreopoulos W."/>
            <person name="Pangilinan J."/>
            <person name="LaButti K."/>
            <person name="Riley R."/>
            <person name="Lipzen A."/>
            <person name="Clum A."/>
            <person name="Drula E."/>
            <person name="Henrissat B."/>
            <person name="Kohler A."/>
            <person name="Grigoriev I.V."/>
            <person name="Martin F.M."/>
            <person name="Hacquard S."/>
        </authorList>
    </citation>
    <scope>NUCLEOTIDE SEQUENCE [LARGE SCALE GENOMIC DNA]</scope>
    <source>
        <strain evidence="1 2">MPI-SDFR-AT-0079</strain>
    </source>
</reference>
<organism evidence="1 2">
    <name type="scientific">Chaetomium tenue</name>
    <dbReference type="NCBI Taxonomy" id="1854479"/>
    <lineage>
        <taxon>Eukaryota</taxon>
        <taxon>Fungi</taxon>
        <taxon>Dikarya</taxon>
        <taxon>Ascomycota</taxon>
        <taxon>Pezizomycotina</taxon>
        <taxon>Sordariomycetes</taxon>
        <taxon>Sordariomycetidae</taxon>
        <taxon>Sordariales</taxon>
        <taxon>Chaetomiaceae</taxon>
        <taxon>Chaetomium</taxon>
    </lineage>
</organism>
<sequence length="178" mass="17745">MKRQPASSAAPKWKRKAPKKKKRKTEQKNHYLGGPALSMASQSCSITLPPLTRSTLSPPTPTPPLGCLTPTTPGVTIVLFLPTPFPLLPPTALSPATLALPSPFLAAAAAAAATAATYSSLTSSTTSTLTVLIIPRAANTGQDPFPSGFGAEAGSAGRGGRAVGVAAAGFAGAVSAAG</sequence>
<dbReference type="EMBL" id="JAGIZQ010000008">
    <property type="protein sequence ID" value="KAH6613480.1"/>
    <property type="molecule type" value="Genomic_DNA"/>
</dbReference>